<dbReference type="Proteomes" id="UP000494120">
    <property type="component" value="Unassembled WGS sequence"/>
</dbReference>
<dbReference type="InterPro" id="IPR014729">
    <property type="entry name" value="Rossmann-like_a/b/a_fold"/>
</dbReference>
<keyword evidence="1" id="KW-0030">Aminoacyl-tRNA synthetase</keyword>
<dbReference type="EMBL" id="CABVQG010000003">
    <property type="protein sequence ID" value="VWC52952.1"/>
    <property type="molecule type" value="Genomic_DNA"/>
</dbReference>
<accession>A0A6J5ITA4</accession>
<evidence type="ECO:0000313" key="1">
    <source>
        <dbReference type="EMBL" id="CAB3961042.1"/>
    </source>
</evidence>
<sequence length="41" mass="4600">MGQRYAHWVDGLNGDWLISRQRAFGVPLPAEVTPGNAYRLS</sequence>
<gene>
    <name evidence="2" type="ORF">BLA17378_01086</name>
    <name evidence="1" type="ORF">BLA3211_00781</name>
</gene>
<dbReference type="Gene3D" id="3.40.50.620">
    <property type="entry name" value="HUPs"/>
    <property type="match status" value="1"/>
</dbReference>
<reference evidence="1 4" key="1">
    <citation type="submission" date="2020-04" db="EMBL/GenBank/DDBJ databases">
        <authorList>
            <person name="Depoorter E."/>
        </authorList>
    </citation>
    <scope>NUCLEOTIDE SEQUENCE [LARGE SCALE GENOMIC DNA]</scope>
    <source>
        <strain evidence="1 4">BCC0217</strain>
        <strain evidence="2 3">R-17378</strain>
    </source>
</reference>
<evidence type="ECO:0000313" key="3">
    <source>
        <dbReference type="Proteomes" id="UP000494120"/>
    </source>
</evidence>
<dbReference type="EMBL" id="CABWIL020000002">
    <property type="protein sequence ID" value="CAB3961042.1"/>
    <property type="molecule type" value="Genomic_DNA"/>
</dbReference>
<dbReference type="GO" id="GO:0004812">
    <property type="term" value="F:aminoacyl-tRNA ligase activity"/>
    <property type="evidence" value="ECO:0007669"/>
    <property type="project" value="UniProtKB-KW"/>
</dbReference>
<protein>
    <submittedName>
        <fullName evidence="1">Valyl-tRNA synthetase</fullName>
    </submittedName>
</protein>
<dbReference type="AlphaFoldDB" id="A0A6J5ITA4"/>
<keyword evidence="1" id="KW-0436">Ligase</keyword>
<dbReference type="SUPFAM" id="SSF52374">
    <property type="entry name" value="Nucleotidylyl transferase"/>
    <property type="match status" value="1"/>
</dbReference>
<dbReference type="Proteomes" id="UP000494301">
    <property type="component" value="Unassembled WGS sequence"/>
</dbReference>
<organism evidence="1 4">
    <name type="scientific">Burkholderia aenigmatica</name>
    <dbReference type="NCBI Taxonomy" id="2015348"/>
    <lineage>
        <taxon>Bacteria</taxon>
        <taxon>Pseudomonadati</taxon>
        <taxon>Pseudomonadota</taxon>
        <taxon>Betaproteobacteria</taxon>
        <taxon>Burkholderiales</taxon>
        <taxon>Burkholderiaceae</taxon>
        <taxon>Burkholderia</taxon>
        <taxon>Burkholderia cepacia complex</taxon>
    </lineage>
</organism>
<proteinExistence type="predicted"/>
<evidence type="ECO:0000313" key="4">
    <source>
        <dbReference type="Proteomes" id="UP000494301"/>
    </source>
</evidence>
<name>A0A6J5ITA4_9BURK</name>
<keyword evidence="3" id="KW-1185">Reference proteome</keyword>
<evidence type="ECO:0000313" key="2">
    <source>
        <dbReference type="EMBL" id="VWC52952.1"/>
    </source>
</evidence>